<feature type="chain" id="PRO_5040422073" evidence="1">
    <location>
        <begin position="16"/>
        <end position="585"/>
    </location>
</feature>
<dbReference type="PANTHER" id="PTHR35204">
    <property type="entry name" value="YALI0A21131P"/>
    <property type="match status" value="1"/>
</dbReference>
<keyword evidence="3" id="KW-1185">Reference proteome</keyword>
<dbReference type="InterPro" id="IPR038921">
    <property type="entry name" value="YOR389W-like"/>
</dbReference>
<accession>A0A9P7D7Z6</accession>
<evidence type="ECO:0000313" key="2">
    <source>
        <dbReference type="EMBL" id="KAG1782417.1"/>
    </source>
</evidence>
<dbReference type="AlphaFoldDB" id="A0A9P7D7Z6"/>
<evidence type="ECO:0000313" key="3">
    <source>
        <dbReference type="Proteomes" id="UP000714275"/>
    </source>
</evidence>
<protein>
    <submittedName>
        <fullName evidence="2">Uncharacterized protein</fullName>
    </submittedName>
</protein>
<gene>
    <name evidence="2" type="ORF">EV702DRAFT_1064190</name>
</gene>
<feature type="signal peptide" evidence="1">
    <location>
        <begin position="1"/>
        <end position="15"/>
    </location>
</feature>
<evidence type="ECO:0000256" key="1">
    <source>
        <dbReference type="SAM" id="SignalP"/>
    </source>
</evidence>
<keyword evidence="1" id="KW-0732">Signal</keyword>
<dbReference type="PANTHER" id="PTHR35204:SF1">
    <property type="entry name" value="ENTEROTOXIN"/>
    <property type="match status" value="1"/>
</dbReference>
<proteinExistence type="predicted"/>
<name>A0A9P7D7Z6_9AGAM</name>
<organism evidence="2 3">
    <name type="scientific">Suillus placidus</name>
    <dbReference type="NCBI Taxonomy" id="48579"/>
    <lineage>
        <taxon>Eukaryota</taxon>
        <taxon>Fungi</taxon>
        <taxon>Dikarya</taxon>
        <taxon>Basidiomycota</taxon>
        <taxon>Agaricomycotina</taxon>
        <taxon>Agaricomycetes</taxon>
        <taxon>Agaricomycetidae</taxon>
        <taxon>Boletales</taxon>
        <taxon>Suillineae</taxon>
        <taxon>Suillaceae</taxon>
        <taxon>Suillus</taxon>
    </lineage>
</organism>
<dbReference type="OrthoDB" id="10261782at2759"/>
<comment type="caution">
    <text evidence="2">The sequence shown here is derived from an EMBL/GenBank/DDBJ whole genome shotgun (WGS) entry which is preliminary data.</text>
</comment>
<dbReference type="EMBL" id="JABBWD010000003">
    <property type="protein sequence ID" value="KAG1782417.1"/>
    <property type="molecule type" value="Genomic_DNA"/>
</dbReference>
<dbReference type="Proteomes" id="UP000714275">
    <property type="component" value="Unassembled WGS sequence"/>
</dbReference>
<sequence>MLSTLVGCFVLPSLAAQVPLGLSHDGKPSLVELGIASTIAQPYHDNSANPLYSDNLELSPWQLDEPPPASETGHFVFETVNSLLQHWPNTRYRNGHTMVPGVIPKGTLLYHGAVNDTIPTVPEWTATDPEHSILFCRGSPDTGCWHLTLAVTRPLKVLYFDGTSAANTLNGTLDTQDIIAWGELRPDWRFKEDQRIEDLCKWGAPYAVDGYVRMEMDFEVMLCDFTAGLEVISWSHLASLVEPVSTVPRIPNFFLLRMFEVMQAGSWHNRYPGDTRINLDLAGIVSLYDTTLAPSLVGSRDGQERCDHSVGAISSADIEAVRRSVSRTLERDQGDISGIDWKTLFRVIVERYSERFDLMDYLLNSENNTTVDRALKVHVQLRVMLTPYIFHSTVPPNASCDSSNSWATPVFKACGTVHTSSIVSYISSLNPSERLLLHAVQETTREICRVITKMWASGVLAGLDIYLPRGSTPDAAQMVRLMDSWRQELSALMTWLDWSMWVRCRPACGPEEMCYLPSWPVSVPRGQRPRRPPYRQYESSDIINTSFPNSLPVTHGSLVQLASPQDDDWRKPKPKCIRRVAPYGF</sequence>
<reference evidence="2" key="1">
    <citation type="journal article" date="2020" name="New Phytol.">
        <title>Comparative genomics reveals dynamic genome evolution in host specialist ectomycorrhizal fungi.</title>
        <authorList>
            <person name="Lofgren L.A."/>
            <person name="Nguyen N.H."/>
            <person name="Vilgalys R."/>
            <person name="Ruytinx J."/>
            <person name="Liao H.L."/>
            <person name="Branco S."/>
            <person name="Kuo A."/>
            <person name="LaButti K."/>
            <person name="Lipzen A."/>
            <person name="Andreopoulos W."/>
            <person name="Pangilinan J."/>
            <person name="Riley R."/>
            <person name="Hundley H."/>
            <person name="Na H."/>
            <person name="Barry K."/>
            <person name="Grigoriev I.V."/>
            <person name="Stajich J.E."/>
            <person name="Kennedy P.G."/>
        </authorList>
    </citation>
    <scope>NUCLEOTIDE SEQUENCE</scope>
    <source>
        <strain evidence="2">DOB743</strain>
    </source>
</reference>